<keyword evidence="10" id="KW-0482">Metalloprotease</keyword>
<evidence type="ECO:0000256" key="4">
    <source>
        <dbReference type="ARBA" id="ARBA00022525"/>
    </source>
</evidence>
<gene>
    <name evidence="15" type="ORF">NZ698_02005</name>
</gene>
<dbReference type="NCBIfam" id="TIGR04183">
    <property type="entry name" value="Por_Secre_tail"/>
    <property type="match status" value="1"/>
</dbReference>
<dbReference type="CDD" id="cd09596">
    <property type="entry name" value="M36"/>
    <property type="match status" value="1"/>
</dbReference>
<comment type="caution">
    <text evidence="15">The sequence shown here is derived from an EMBL/GenBank/DDBJ whole genome shotgun (WGS) entry which is preliminary data.</text>
</comment>
<dbReference type="InterPro" id="IPR050371">
    <property type="entry name" value="Fungal_virulence_M36"/>
</dbReference>
<dbReference type="InterPro" id="IPR046450">
    <property type="entry name" value="PA_dom_sf"/>
</dbReference>
<protein>
    <submittedName>
        <fullName evidence="15">T9SS-dependent M36 family metallopeptidase</fullName>
    </submittedName>
</protein>
<evidence type="ECO:0000256" key="8">
    <source>
        <dbReference type="ARBA" id="ARBA00022801"/>
    </source>
</evidence>
<evidence type="ECO:0000256" key="2">
    <source>
        <dbReference type="ARBA" id="ARBA00004613"/>
    </source>
</evidence>
<evidence type="ECO:0000256" key="3">
    <source>
        <dbReference type="ARBA" id="ARBA00006006"/>
    </source>
</evidence>
<keyword evidence="4" id="KW-0964">Secreted</keyword>
<keyword evidence="11" id="KW-0865">Zymogen</keyword>
<dbReference type="SUPFAM" id="SSF55486">
    <property type="entry name" value="Metalloproteases ('zincins'), catalytic domain"/>
    <property type="match status" value="1"/>
</dbReference>
<keyword evidence="12" id="KW-1133">Transmembrane helix</keyword>
<accession>A0ABT2W140</accession>
<evidence type="ECO:0000259" key="14">
    <source>
        <dbReference type="Pfam" id="PF18962"/>
    </source>
</evidence>
<keyword evidence="12" id="KW-0472">Membrane</keyword>
<keyword evidence="7" id="KW-0732">Signal</keyword>
<keyword evidence="8" id="KW-0378">Hydrolase</keyword>
<keyword evidence="12" id="KW-0812">Transmembrane</keyword>
<dbReference type="Gene3D" id="3.10.170.10">
    <property type="match status" value="1"/>
</dbReference>
<dbReference type="PANTHER" id="PTHR33478:SF1">
    <property type="entry name" value="EXTRACELLULAR METALLOPROTEINASE MEP"/>
    <property type="match status" value="1"/>
</dbReference>
<evidence type="ECO:0000256" key="9">
    <source>
        <dbReference type="ARBA" id="ARBA00022833"/>
    </source>
</evidence>
<feature type="domain" description="Secretion system C-terminal sorting" evidence="14">
    <location>
        <begin position="796"/>
        <end position="870"/>
    </location>
</feature>
<dbReference type="RefSeq" id="WP_263001353.1">
    <property type="nucleotide sequence ID" value="NZ_JAOTEM010000001.1"/>
</dbReference>
<organism evidence="15 16">
    <name type="scientific">Chryseobacterium edaphi</name>
    <dbReference type="NCBI Taxonomy" id="2976532"/>
    <lineage>
        <taxon>Bacteria</taxon>
        <taxon>Pseudomonadati</taxon>
        <taxon>Bacteroidota</taxon>
        <taxon>Flavobacteriia</taxon>
        <taxon>Flavobacteriales</taxon>
        <taxon>Weeksellaceae</taxon>
        <taxon>Chryseobacterium group</taxon>
        <taxon>Chryseobacterium</taxon>
    </lineage>
</organism>
<evidence type="ECO:0000256" key="10">
    <source>
        <dbReference type="ARBA" id="ARBA00023049"/>
    </source>
</evidence>
<keyword evidence="6" id="KW-0479">Metal-binding</keyword>
<dbReference type="InterPro" id="IPR026444">
    <property type="entry name" value="Secre_tail"/>
</dbReference>
<dbReference type="InterPro" id="IPR003137">
    <property type="entry name" value="PA_domain"/>
</dbReference>
<feature type="domain" description="PA" evidence="13">
    <location>
        <begin position="441"/>
        <end position="529"/>
    </location>
</feature>
<evidence type="ECO:0000313" key="16">
    <source>
        <dbReference type="Proteomes" id="UP001208649"/>
    </source>
</evidence>
<dbReference type="InterPro" id="IPR001842">
    <property type="entry name" value="Peptidase_M36"/>
</dbReference>
<dbReference type="Pfam" id="PF02128">
    <property type="entry name" value="Peptidase_M36"/>
    <property type="match status" value="1"/>
</dbReference>
<evidence type="ECO:0000256" key="5">
    <source>
        <dbReference type="ARBA" id="ARBA00022670"/>
    </source>
</evidence>
<evidence type="ECO:0000256" key="6">
    <source>
        <dbReference type="ARBA" id="ARBA00022723"/>
    </source>
</evidence>
<proteinExistence type="inferred from homology"/>
<dbReference type="EMBL" id="JAOTEM010000001">
    <property type="protein sequence ID" value="MCU7615958.1"/>
    <property type="molecule type" value="Genomic_DNA"/>
</dbReference>
<feature type="transmembrane region" description="Helical" evidence="12">
    <location>
        <begin position="12"/>
        <end position="29"/>
    </location>
</feature>
<dbReference type="PRINTS" id="PR00999">
    <property type="entry name" value="FUNGALYSIN"/>
</dbReference>
<keyword evidence="9" id="KW-0862">Zinc</keyword>
<comment type="similarity">
    <text evidence="3">Belongs to the peptidase M36 family.</text>
</comment>
<evidence type="ECO:0000256" key="7">
    <source>
        <dbReference type="ARBA" id="ARBA00022729"/>
    </source>
</evidence>
<name>A0ABT2W140_9FLAO</name>
<evidence type="ECO:0000256" key="12">
    <source>
        <dbReference type="SAM" id="Phobius"/>
    </source>
</evidence>
<comment type="cofactor">
    <cofactor evidence="1">
        <name>Zn(2+)</name>
        <dbReference type="ChEBI" id="CHEBI:29105"/>
    </cofactor>
</comment>
<dbReference type="SUPFAM" id="SSF52025">
    <property type="entry name" value="PA domain"/>
    <property type="match status" value="1"/>
</dbReference>
<evidence type="ECO:0000256" key="11">
    <source>
        <dbReference type="ARBA" id="ARBA00023145"/>
    </source>
</evidence>
<dbReference type="Proteomes" id="UP001208649">
    <property type="component" value="Unassembled WGS sequence"/>
</dbReference>
<comment type="subcellular location">
    <subcellularLocation>
        <location evidence="2">Secreted</location>
    </subcellularLocation>
</comment>
<keyword evidence="16" id="KW-1185">Reference proteome</keyword>
<dbReference type="Pfam" id="PF02225">
    <property type="entry name" value="PA"/>
    <property type="match status" value="1"/>
</dbReference>
<evidence type="ECO:0000259" key="13">
    <source>
        <dbReference type="Pfam" id="PF02225"/>
    </source>
</evidence>
<dbReference type="InterPro" id="IPR027268">
    <property type="entry name" value="Peptidase_M4/M1_CTD_sf"/>
</dbReference>
<evidence type="ECO:0000256" key="1">
    <source>
        <dbReference type="ARBA" id="ARBA00001947"/>
    </source>
</evidence>
<dbReference type="Pfam" id="PF18962">
    <property type="entry name" value="Por_Secre_tail"/>
    <property type="match status" value="1"/>
</dbReference>
<keyword evidence="5" id="KW-0645">Protease</keyword>
<dbReference type="CDD" id="cd04818">
    <property type="entry name" value="PA_subtilisin_1"/>
    <property type="match status" value="1"/>
</dbReference>
<dbReference type="Gene3D" id="1.10.390.10">
    <property type="entry name" value="Neutral Protease Domain 2"/>
    <property type="match status" value="1"/>
</dbReference>
<evidence type="ECO:0000313" key="15">
    <source>
        <dbReference type="EMBL" id="MCU7615958.1"/>
    </source>
</evidence>
<dbReference type="NCBIfam" id="NF038113">
    <property type="entry name" value="T9SSA_dep_M36"/>
    <property type="match status" value="1"/>
</dbReference>
<dbReference type="Gene3D" id="3.50.30.30">
    <property type="match status" value="1"/>
</dbReference>
<dbReference type="PANTHER" id="PTHR33478">
    <property type="entry name" value="EXTRACELLULAR METALLOPROTEINASE MEP"/>
    <property type="match status" value="1"/>
</dbReference>
<reference evidence="16" key="1">
    <citation type="submission" date="2023-07" db="EMBL/GenBank/DDBJ databases">
        <title>Chryseobacterium sp. strain PBS4-4 Genome sequencing and assembly.</title>
        <authorList>
            <person name="Jung Y."/>
        </authorList>
    </citation>
    <scope>NUCLEOTIDE SEQUENCE [LARGE SCALE GENOMIC DNA]</scope>
    <source>
        <strain evidence="16">PBS4-4</strain>
    </source>
</reference>
<sequence length="872" mass="96227">MNCYLINNIETKSIKIICAFFVLLPYLMFSQNQKRLITNYFQTKHIQDFKKADLIDFDIDNIDFSKSFDGEVIKIQQKYNGFPIYNAVGTALIKEDKIAYFSDSFIKNYKNSTSNIPILSKENALQKIAIVLNKNDISNYIILENSSPEPNHKKFAKQKLVFVEVNSDLKLAYQFFLHEPQSTNSWNILVDADTGEILNKDNLNLSCSFHPGAYSHDHSDEYFNESSKNEFKSLNLLAPDNASYNVFPLPIEAPTFGNRSLLTNPWNLTASPEGWHSDGANHYTITRGNNVFAYADTSNTNQPGFSPDGGVSRNFNFPFSINGTPSFNQSASITNLFYINNRVHDIFYHFGFTESARNFQQNNFGKGGVGNDYVIAEGQDSGELNNANFTTPSDGNRPVMQMYLWSTANRYFFYNAPISAIPRIPQASPAQFGPPLNGTGVTGDIVLASVINGCTALPSGSLSGKIGLMERGGSSQCTFALKVKNAQNAGAIAAIIYNNAAAANFPSSMGGTDTTITIPSVLITNNEGEFIKNQLNNGVTVNVTLKSDPATAVTPDGSFDNGIITHEYGHGISNRLTGNGYTCLLKSASKEQMGEGWSDFFALMLTNSPTDNANVPRSVGTYASGQSINGAGLRPVKYSPDFSVNNYTYGRTNGMEIEEDSEIVPDVHRIGFVWATMLWDLHWQYAEKYGYSSDVTANTTNGSSRVLQLVTDALKLQACNPTFIDGRNAILSAEMLTTKGENRCMIWKTFAKRGLGLNASAGNKMDISDQVEDFSIPKDCTDGNSNIPIDRSQIAIYPNPAKDEFFIYLKDFTIGKVYLQVYDMSGKMVLSEDRSSPDSRIPVSTKDFENGVYVVKLQGLGIDITSKIIIKK</sequence>